<name>A0A8S9WM87_APOLU</name>
<evidence type="ECO:0000313" key="2">
    <source>
        <dbReference type="Proteomes" id="UP000466442"/>
    </source>
</evidence>
<comment type="caution">
    <text evidence="1">The sequence shown here is derived from an EMBL/GenBank/DDBJ whole genome shotgun (WGS) entry which is preliminary data.</text>
</comment>
<organism evidence="1 2">
    <name type="scientific">Apolygus lucorum</name>
    <name type="common">Small green plant bug</name>
    <name type="synonym">Lygocoris lucorum</name>
    <dbReference type="NCBI Taxonomy" id="248454"/>
    <lineage>
        <taxon>Eukaryota</taxon>
        <taxon>Metazoa</taxon>
        <taxon>Ecdysozoa</taxon>
        <taxon>Arthropoda</taxon>
        <taxon>Hexapoda</taxon>
        <taxon>Insecta</taxon>
        <taxon>Pterygota</taxon>
        <taxon>Neoptera</taxon>
        <taxon>Paraneoptera</taxon>
        <taxon>Hemiptera</taxon>
        <taxon>Heteroptera</taxon>
        <taxon>Panheteroptera</taxon>
        <taxon>Cimicomorpha</taxon>
        <taxon>Miridae</taxon>
        <taxon>Mirini</taxon>
        <taxon>Apolygus</taxon>
    </lineage>
</organism>
<protein>
    <submittedName>
        <fullName evidence="1">Uncharacterized protein</fullName>
    </submittedName>
</protein>
<proteinExistence type="predicted"/>
<keyword evidence="2" id="KW-1185">Reference proteome</keyword>
<dbReference type="Proteomes" id="UP000466442">
    <property type="component" value="Linkage Group LG16"/>
</dbReference>
<evidence type="ECO:0000313" key="1">
    <source>
        <dbReference type="EMBL" id="KAF6198002.1"/>
    </source>
</evidence>
<dbReference type="EMBL" id="WIXP02000016">
    <property type="protein sequence ID" value="KAF6198002.1"/>
    <property type="molecule type" value="Genomic_DNA"/>
</dbReference>
<dbReference type="AlphaFoldDB" id="A0A8S9WM87"/>
<reference evidence="1" key="1">
    <citation type="journal article" date="2021" name="Mol. Ecol. Resour.">
        <title>Apolygus lucorum genome provides insights into omnivorousness and mesophyll feeding.</title>
        <authorList>
            <person name="Liu Y."/>
            <person name="Liu H."/>
            <person name="Wang H."/>
            <person name="Huang T."/>
            <person name="Liu B."/>
            <person name="Yang B."/>
            <person name="Yin L."/>
            <person name="Li B."/>
            <person name="Zhang Y."/>
            <person name="Zhang S."/>
            <person name="Jiang F."/>
            <person name="Zhang X."/>
            <person name="Ren Y."/>
            <person name="Wang B."/>
            <person name="Wang S."/>
            <person name="Lu Y."/>
            <person name="Wu K."/>
            <person name="Fan W."/>
            <person name="Wang G."/>
        </authorList>
    </citation>
    <scope>NUCLEOTIDE SEQUENCE</scope>
    <source>
        <strain evidence="1">12Hb</strain>
    </source>
</reference>
<accession>A0A8S9WM87</accession>
<gene>
    <name evidence="1" type="ORF">GE061_007747</name>
</gene>
<sequence length="70" mass="7992">MNDKIVTGVSSRNPVVKSSGVVVLTRNDIEKLQSVSFIRLTPVTINQDRLHPYLVPNSFFRFKSYNSDYC</sequence>